<keyword evidence="19 24" id="KW-0401">Integrin</keyword>
<dbReference type="HOGENOM" id="CLU_011772_4_0_1"/>
<keyword evidence="6" id="KW-1003">Cell membrane</keyword>
<dbReference type="InterPro" id="IPR002369">
    <property type="entry name" value="Integrin_bsu_VWA"/>
</dbReference>
<keyword evidence="8" id="KW-0517">Myogenesis</keyword>
<keyword evidence="14" id="KW-0106">Calcium</keyword>
<reference evidence="27" key="3">
    <citation type="submission" date="2025-09" db="UniProtKB">
        <authorList>
            <consortium name="Ensembl"/>
        </authorList>
    </citation>
    <scope>IDENTIFICATION</scope>
</reference>
<evidence type="ECO:0000256" key="19">
    <source>
        <dbReference type="ARBA" id="ARBA00023037"/>
    </source>
</evidence>
<keyword evidence="12" id="KW-0732">Signal</keyword>
<dbReference type="GO" id="GO:0005178">
    <property type="term" value="F:integrin binding"/>
    <property type="evidence" value="ECO:0007669"/>
    <property type="project" value="TreeGrafter"/>
</dbReference>
<dbReference type="GO" id="GO:0030027">
    <property type="term" value="C:lamellipodium"/>
    <property type="evidence" value="ECO:0007669"/>
    <property type="project" value="UniProtKB-SubCell"/>
</dbReference>
<evidence type="ECO:0000256" key="18">
    <source>
        <dbReference type="ARBA" id="ARBA00022989"/>
    </source>
</evidence>
<dbReference type="FunFam" id="2.60.40.1510:FF:000003">
    <property type="entry name" value="Integrin beta"/>
    <property type="match status" value="1"/>
</dbReference>
<dbReference type="EMBL" id="AFYH01247546">
    <property type="status" value="NOT_ANNOTATED_CDS"/>
    <property type="molecule type" value="Genomic_DNA"/>
</dbReference>
<dbReference type="SUPFAM" id="SSF53300">
    <property type="entry name" value="vWA-like"/>
    <property type="match status" value="1"/>
</dbReference>
<evidence type="ECO:0000256" key="1">
    <source>
        <dbReference type="ARBA" id="ARBA00004199"/>
    </source>
</evidence>
<evidence type="ECO:0000256" key="11">
    <source>
        <dbReference type="ARBA" id="ARBA00022723"/>
    </source>
</evidence>
<feature type="domain" description="Integrin beta subunit VWA" evidence="25">
    <location>
        <begin position="1"/>
        <end position="314"/>
    </location>
</feature>
<organism evidence="27 28">
    <name type="scientific">Latimeria chalumnae</name>
    <name type="common">Coelacanth</name>
    <dbReference type="NCBI Taxonomy" id="7897"/>
    <lineage>
        <taxon>Eukaryota</taxon>
        <taxon>Metazoa</taxon>
        <taxon>Chordata</taxon>
        <taxon>Craniata</taxon>
        <taxon>Vertebrata</taxon>
        <taxon>Euteleostomi</taxon>
        <taxon>Coelacanthiformes</taxon>
        <taxon>Coelacanthidae</taxon>
        <taxon>Latimeria</taxon>
    </lineage>
</organism>
<dbReference type="EMBL" id="AFYH01247550">
    <property type="status" value="NOT_ANNOTATED_CDS"/>
    <property type="molecule type" value="Genomic_DNA"/>
</dbReference>
<evidence type="ECO:0000256" key="7">
    <source>
        <dbReference type="ARBA" id="ARBA00022536"/>
    </source>
</evidence>
<evidence type="ECO:0000259" key="26">
    <source>
        <dbReference type="SMART" id="SM01242"/>
    </source>
</evidence>
<evidence type="ECO:0000256" key="13">
    <source>
        <dbReference type="ARBA" id="ARBA00022737"/>
    </source>
</evidence>
<dbReference type="OMA" id="NINHCKE"/>
<keyword evidence="22" id="KW-0325">Glycoprotein</keyword>
<accession>H3A3B3</accession>
<dbReference type="GO" id="GO:0045202">
    <property type="term" value="C:synapse"/>
    <property type="evidence" value="ECO:0007669"/>
    <property type="project" value="TreeGrafter"/>
</dbReference>
<protein>
    <recommendedName>
        <fullName evidence="24">Integrin beta</fullName>
    </recommendedName>
</protein>
<evidence type="ECO:0000256" key="23">
    <source>
        <dbReference type="ARBA" id="ARBA00023273"/>
    </source>
</evidence>
<keyword evidence="13" id="KW-0677">Repeat</keyword>
<dbReference type="EMBL" id="AFYH01247547">
    <property type="status" value="NOT_ANNOTATED_CDS"/>
    <property type="molecule type" value="Genomic_DNA"/>
</dbReference>
<keyword evidence="9" id="KW-0597">Phosphoprotein</keyword>
<reference evidence="27" key="2">
    <citation type="submission" date="2025-08" db="UniProtKB">
        <authorList>
            <consortium name="Ensembl"/>
        </authorList>
    </citation>
    <scope>IDENTIFICATION</scope>
</reference>
<dbReference type="EMBL" id="AFYH01247548">
    <property type="status" value="NOT_ANNOTATED_CDS"/>
    <property type="molecule type" value="Genomic_DNA"/>
</dbReference>
<dbReference type="SUPFAM" id="SSF69179">
    <property type="entry name" value="Integrin domains"/>
    <property type="match status" value="1"/>
</dbReference>
<dbReference type="SMART" id="SM00187">
    <property type="entry name" value="INB"/>
    <property type="match status" value="1"/>
</dbReference>
<evidence type="ECO:0000313" key="27">
    <source>
        <dbReference type="Ensembl" id="ENSLACP00000004134.1"/>
    </source>
</evidence>
<evidence type="ECO:0000313" key="28">
    <source>
        <dbReference type="Proteomes" id="UP000008672"/>
    </source>
</evidence>
<dbReference type="GO" id="GO:0098609">
    <property type="term" value="P:cell-cell adhesion"/>
    <property type="evidence" value="ECO:0007669"/>
    <property type="project" value="TreeGrafter"/>
</dbReference>
<dbReference type="PROSITE" id="PS52047">
    <property type="entry name" value="I_EGF_2"/>
    <property type="match status" value="1"/>
</dbReference>
<dbReference type="AlphaFoldDB" id="H3A3B3"/>
<dbReference type="GO" id="GO:0009986">
    <property type="term" value="C:cell surface"/>
    <property type="evidence" value="ECO:0007669"/>
    <property type="project" value="TreeGrafter"/>
</dbReference>
<evidence type="ECO:0000256" key="6">
    <source>
        <dbReference type="ARBA" id="ARBA00022475"/>
    </source>
</evidence>
<feature type="domain" description="Integrin beta subunit tail" evidence="26">
    <location>
        <begin position="489"/>
        <end position="568"/>
    </location>
</feature>
<dbReference type="EMBL" id="AFYH01247549">
    <property type="status" value="NOT_ANNOTATED_CDS"/>
    <property type="molecule type" value="Genomic_DNA"/>
</dbReference>
<dbReference type="GO" id="GO:0098639">
    <property type="term" value="F:collagen binding involved in cell-matrix adhesion"/>
    <property type="evidence" value="ECO:0007669"/>
    <property type="project" value="TreeGrafter"/>
</dbReference>
<evidence type="ECO:0000256" key="5">
    <source>
        <dbReference type="ARBA" id="ARBA00007449"/>
    </source>
</evidence>
<dbReference type="GO" id="GO:0016477">
    <property type="term" value="P:cell migration"/>
    <property type="evidence" value="ECO:0007669"/>
    <property type="project" value="TreeGrafter"/>
</dbReference>
<dbReference type="FunFam" id="2.10.25.10:FF:000155">
    <property type="entry name" value="Integrin beta"/>
    <property type="match status" value="1"/>
</dbReference>
<evidence type="ECO:0000256" key="12">
    <source>
        <dbReference type="ARBA" id="ARBA00022729"/>
    </source>
</evidence>
<evidence type="ECO:0000256" key="22">
    <source>
        <dbReference type="ARBA" id="ARBA00023180"/>
    </source>
</evidence>
<keyword evidence="16 24" id="KW-0130">Cell adhesion</keyword>
<dbReference type="GO" id="GO:0033627">
    <property type="term" value="P:cell adhesion mediated by integrin"/>
    <property type="evidence" value="ECO:0007669"/>
    <property type="project" value="TreeGrafter"/>
</dbReference>
<dbReference type="InterPro" id="IPR013111">
    <property type="entry name" value="EGF_extracell"/>
</dbReference>
<dbReference type="InterPro" id="IPR036465">
    <property type="entry name" value="vWFA_dom_sf"/>
</dbReference>
<dbReference type="Pfam" id="PF18372">
    <property type="entry name" value="I-EGF_1"/>
    <property type="match status" value="1"/>
</dbReference>
<reference evidence="28" key="1">
    <citation type="submission" date="2011-08" db="EMBL/GenBank/DDBJ databases">
        <title>The draft genome of Latimeria chalumnae.</title>
        <authorList>
            <person name="Di Palma F."/>
            <person name="Alfoldi J."/>
            <person name="Johnson J."/>
            <person name="Berlin A."/>
            <person name="Gnerre S."/>
            <person name="Jaffe D."/>
            <person name="MacCallum I."/>
            <person name="Young S."/>
            <person name="Walker B.J."/>
            <person name="Lander E."/>
            <person name="Lindblad-Toh K."/>
        </authorList>
    </citation>
    <scope>NUCLEOTIDE SEQUENCE [LARGE SCALE GENOMIC DNA]</scope>
    <source>
        <strain evidence="28">Wild caught</strain>
    </source>
</reference>
<dbReference type="GO" id="GO:0042470">
    <property type="term" value="C:melanosome"/>
    <property type="evidence" value="ECO:0007669"/>
    <property type="project" value="UniProtKB-SubCell"/>
</dbReference>
<evidence type="ECO:0000256" key="4">
    <source>
        <dbReference type="ARBA" id="ARBA00004510"/>
    </source>
</evidence>
<dbReference type="GO" id="GO:0007229">
    <property type="term" value="P:integrin-mediated signaling pathway"/>
    <property type="evidence" value="ECO:0007669"/>
    <property type="project" value="UniProtKB-KW"/>
</dbReference>
<evidence type="ECO:0000256" key="21">
    <source>
        <dbReference type="ARBA" id="ARBA00023157"/>
    </source>
</evidence>
<dbReference type="Pfam" id="PF00362">
    <property type="entry name" value="Integrin_beta"/>
    <property type="match status" value="1"/>
</dbReference>
<dbReference type="Proteomes" id="UP000008672">
    <property type="component" value="Unassembled WGS sequence"/>
</dbReference>
<evidence type="ECO:0000256" key="15">
    <source>
        <dbReference type="ARBA" id="ARBA00022842"/>
    </source>
</evidence>
<evidence type="ECO:0000256" key="16">
    <source>
        <dbReference type="ARBA" id="ARBA00022889"/>
    </source>
</evidence>
<dbReference type="GO" id="GO:0019960">
    <property type="term" value="F:C-X3-C chemokine binding"/>
    <property type="evidence" value="ECO:0007669"/>
    <property type="project" value="TreeGrafter"/>
</dbReference>
<dbReference type="GO" id="GO:0001968">
    <property type="term" value="F:fibronectin binding"/>
    <property type="evidence" value="ECO:0007669"/>
    <property type="project" value="TreeGrafter"/>
</dbReference>
<gene>
    <name evidence="27" type="primary">LOC102349081</name>
</gene>
<dbReference type="GO" id="GO:0040012">
    <property type="term" value="P:regulation of locomotion"/>
    <property type="evidence" value="ECO:0007669"/>
    <property type="project" value="UniProtKB-ARBA"/>
</dbReference>
<comment type="similarity">
    <text evidence="5 24">Belongs to the integrin beta chain family.</text>
</comment>
<dbReference type="GO" id="GO:0032587">
    <property type="term" value="C:ruffle membrane"/>
    <property type="evidence" value="ECO:0007669"/>
    <property type="project" value="UniProtKB-SubCell"/>
</dbReference>
<dbReference type="Pfam" id="PF07974">
    <property type="entry name" value="EGF_2"/>
    <property type="match status" value="1"/>
</dbReference>
<dbReference type="SUPFAM" id="SSF57196">
    <property type="entry name" value="EGF/Laminin"/>
    <property type="match status" value="2"/>
</dbReference>
<dbReference type="PRINTS" id="PR01186">
    <property type="entry name" value="INTEGRINB"/>
</dbReference>
<dbReference type="InterPro" id="IPR040622">
    <property type="entry name" value="EGF_integrin_1"/>
</dbReference>
<dbReference type="Bgee" id="ENSLACG00000003676">
    <property type="expression patterns" value="Expressed in pelvic fin and 5 other cell types or tissues"/>
</dbReference>
<dbReference type="GO" id="GO:0005925">
    <property type="term" value="C:focal adhesion"/>
    <property type="evidence" value="ECO:0007669"/>
    <property type="project" value="TreeGrafter"/>
</dbReference>
<keyword evidence="28" id="KW-1185">Reference proteome</keyword>
<dbReference type="FunFam" id="2.10.25.10:FF:000075">
    <property type="entry name" value="Integrin beta"/>
    <property type="match status" value="1"/>
</dbReference>
<dbReference type="FunFam" id="2.10.25.10:FF:000098">
    <property type="entry name" value="Integrin beta"/>
    <property type="match status" value="1"/>
</dbReference>
<proteinExistence type="inferred from homology"/>
<dbReference type="InterPro" id="IPR036349">
    <property type="entry name" value="Integrin_bsu_tail_dom_sf"/>
</dbReference>
<evidence type="ECO:0000256" key="17">
    <source>
        <dbReference type="ARBA" id="ARBA00022949"/>
    </source>
</evidence>
<keyword evidence="17" id="KW-0965">Cell junction</keyword>
<dbReference type="eggNOG" id="KOG1226">
    <property type="taxonomic scope" value="Eukaryota"/>
</dbReference>
<evidence type="ECO:0000256" key="20">
    <source>
        <dbReference type="ARBA" id="ARBA00023136"/>
    </source>
</evidence>
<dbReference type="InParanoid" id="H3A3B3"/>
<dbReference type="Gene3D" id="2.10.25.10">
    <property type="entry name" value="Laminin"/>
    <property type="match status" value="4"/>
</dbReference>
<dbReference type="GO" id="GO:0043236">
    <property type="term" value="F:laminin binding"/>
    <property type="evidence" value="ECO:0007669"/>
    <property type="project" value="TreeGrafter"/>
</dbReference>
<dbReference type="GO" id="GO:0019901">
    <property type="term" value="F:protein kinase binding"/>
    <property type="evidence" value="ECO:0007669"/>
    <property type="project" value="TreeGrafter"/>
</dbReference>
<keyword evidence="18" id="KW-1133">Transmembrane helix</keyword>
<sequence length="570" mass="63395">MGLSSSRQDDLEKMKSLGTDLMLEMKKITSDFRIGFGYFVKKTATPHVGTSPTMIQKTCTNEQNCFIYKNVLSLTNNGNLFNELVGKVQYPDSPDSADGGLHAIEQVAVCEEQIGWRNVTRVLVFSADAGFQFSKNGKPDRFLLPNDEKCHLENNVYTTMSHYYDHLSLANLARTLSENNIQTIFAVTEDLQSDYKELKNLIPKSVVETLSTDSKNAAQMIVNAYHSLSSEVILDTSKLPEGVTISYKSHCKNGISDTGQNGRKCSNVSIGDEVKFDISITAHKCSKKDHEKIKLKSLGFTKEVDILLRFICECDCYDKGIPNSPECSDGNGKFECGVCRCNEGYIGKRCTCNIAKMNVEDMDAFCRKDNSSEICSNNGDCICGECVCKKRENPNEVYSGKYCECDNFNCDRSNGLICGGNGVCECRKCKCYESFTGTACDCSLDIKPCESMFGQICNDKGFCICGRCKCLDGFQGPTCEMCPTCPGVCSEHWDCVECRLFNKGRKKDVCNQECNFFRLVVVNSLEQIPQPGQEHEITYCKEKNADKWFTFAISNTSGDIVVHVLSTPGI</sequence>
<evidence type="ECO:0000256" key="24">
    <source>
        <dbReference type="RuleBase" id="RU000633"/>
    </source>
</evidence>
<evidence type="ECO:0000256" key="14">
    <source>
        <dbReference type="ARBA" id="ARBA00022837"/>
    </source>
</evidence>
<evidence type="ECO:0000256" key="2">
    <source>
        <dbReference type="ARBA" id="ARBA00004223"/>
    </source>
</evidence>
<evidence type="ECO:0000256" key="9">
    <source>
        <dbReference type="ARBA" id="ARBA00022553"/>
    </source>
</evidence>
<dbReference type="Gene3D" id="3.40.50.410">
    <property type="entry name" value="von Willebrand factor, type A domain"/>
    <property type="match status" value="1"/>
</dbReference>
<dbReference type="GO" id="GO:0008305">
    <property type="term" value="C:integrin complex"/>
    <property type="evidence" value="ECO:0007669"/>
    <property type="project" value="TreeGrafter"/>
</dbReference>
<dbReference type="PANTHER" id="PTHR10082">
    <property type="entry name" value="INTEGRIN BETA SUBUNIT"/>
    <property type="match status" value="1"/>
</dbReference>
<keyword evidence="15" id="KW-0460">Magnesium</keyword>
<evidence type="ECO:0000259" key="25">
    <source>
        <dbReference type="SMART" id="SM00187"/>
    </source>
</evidence>
<dbReference type="GeneTree" id="ENSGT01150000286983"/>
<evidence type="ECO:0000256" key="3">
    <source>
        <dbReference type="ARBA" id="ARBA00004297"/>
    </source>
</evidence>
<evidence type="ECO:0000256" key="10">
    <source>
        <dbReference type="ARBA" id="ARBA00022692"/>
    </source>
</evidence>
<dbReference type="STRING" id="7897.ENSLACP00000004134"/>
<keyword evidence="10 24" id="KW-0812">Transmembrane</keyword>
<keyword evidence="23" id="KW-0966">Cell projection</keyword>
<dbReference type="InterPro" id="IPR012896">
    <property type="entry name" value="Integrin_bsu_tail"/>
</dbReference>
<dbReference type="GO" id="GO:0046872">
    <property type="term" value="F:metal ion binding"/>
    <property type="evidence" value="ECO:0007669"/>
    <property type="project" value="UniProtKB-KW"/>
</dbReference>
<dbReference type="SMART" id="SM01242">
    <property type="entry name" value="Integrin_B_tail"/>
    <property type="match status" value="1"/>
</dbReference>
<name>H3A3B3_LATCH</name>
<dbReference type="InterPro" id="IPR015812">
    <property type="entry name" value="Integrin_bsu"/>
</dbReference>
<keyword evidence="21" id="KW-1015">Disulfide bond</keyword>
<keyword evidence="7" id="KW-0245">EGF-like domain</keyword>
<dbReference type="SUPFAM" id="SSF69687">
    <property type="entry name" value="Integrin beta tail domain"/>
    <property type="match status" value="1"/>
</dbReference>
<dbReference type="InterPro" id="IPR032695">
    <property type="entry name" value="Integrin_dom_sf"/>
</dbReference>
<dbReference type="GO" id="GO:0007517">
    <property type="term" value="P:muscle organ development"/>
    <property type="evidence" value="ECO:0007669"/>
    <property type="project" value="UniProtKB-KW"/>
</dbReference>
<dbReference type="PANTHER" id="PTHR10082:SF28">
    <property type="entry name" value="INTEGRIN BETA-1"/>
    <property type="match status" value="1"/>
</dbReference>
<dbReference type="Pfam" id="PF23105">
    <property type="entry name" value="EGF_integrin"/>
    <property type="match status" value="1"/>
</dbReference>
<evidence type="ECO:0000256" key="8">
    <source>
        <dbReference type="ARBA" id="ARBA00022541"/>
    </source>
</evidence>
<dbReference type="Ensembl" id="ENSLACT00000004170.1">
    <property type="protein sequence ID" value="ENSLACP00000004134.1"/>
    <property type="gene ID" value="ENSLACG00000003676.1"/>
</dbReference>
<keyword evidence="11" id="KW-0479">Metal-binding</keyword>
<comment type="subcellular location">
    <subcellularLocation>
        <location evidence="24">Cell membrane</location>
        <topology evidence="24">Single-pass type I membrane protein</topology>
    </subcellularLocation>
    <subcellularLocation>
        <location evidence="3">Cell projection</location>
        <location evidence="3">Invadopodium membrane</location>
        <topology evidence="3">Single-pass type I membrane protein</topology>
    </subcellularLocation>
    <subcellularLocation>
        <location evidence="4">Cell projection</location>
        <location evidence="4">Lamellipodium</location>
    </subcellularLocation>
    <subcellularLocation>
        <location evidence="1">Cell projection</location>
        <location evidence="1">Ruffle membrane</location>
        <topology evidence="1">Single-pass type I membrane protein</topology>
    </subcellularLocation>
    <subcellularLocation>
        <location evidence="2">Melanosome</location>
    </subcellularLocation>
</comment>
<keyword evidence="20" id="KW-0472">Membrane</keyword>
<dbReference type="Gene3D" id="2.60.40.1510">
    <property type="entry name" value="ntegrin, alpha v. Chain A, domain 3"/>
    <property type="match status" value="1"/>
</dbReference>
<dbReference type="InterPro" id="IPR057073">
    <property type="entry name" value="EGF_integrin_2"/>
</dbReference>